<evidence type="ECO:0000313" key="2">
    <source>
        <dbReference type="Proteomes" id="UP000484164"/>
    </source>
</evidence>
<name>A0A6L3ZDK7_9FLAO</name>
<comment type="caution">
    <text evidence="1">The sequence shown here is derived from an EMBL/GenBank/DDBJ whole genome shotgun (WGS) entry which is preliminary data.</text>
</comment>
<dbReference type="RefSeq" id="WP_188477371.1">
    <property type="nucleotide sequence ID" value="NZ_BMGX01000001.1"/>
</dbReference>
<keyword evidence="2" id="KW-1185">Reference proteome</keyword>
<organism evidence="1 2">
    <name type="scientific">Phaeocystidibacter marisrubri</name>
    <dbReference type="NCBI Taxonomy" id="1577780"/>
    <lineage>
        <taxon>Bacteria</taxon>
        <taxon>Pseudomonadati</taxon>
        <taxon>Bacteroidota</taxon>
        <taxon>Flavobacteriia</taxon>
        <taxon>Flavobacteriales</taxon>
        <taxon>Phaeocystidibacteraceae</taxon>
        <taxon>Phaeocystidibacter</taxon>
    </lineage>
</organism>
<dbReference type="EMBL" id="WBVQ01000002">
    <property type="protein sequence ID" value="KAB2815507.1"/>
    <property type="molecule type" value="Genomic_DNA"/>
</dbReference>
<accession>A0A6L3ZDK7</accession>
<sequence>MRTAIEEYIFLLDRLALISQNKGVEVEYSWDKEPQNRNCPLPRELAFDIQITNYLHHEFDVIWYTEAEVFNEIEMSIATGSLIRAPYTRDWNLSSAHCSKTLKRGRLTESRKARISMLLKHIFGGLPNHLFQFGYE</sequence>
<gene>
    <name evidence="1" type="ORF">F8C82_07315</name>
</gene>
<reference evidence="1 2" key="1">
    <citation type="submission" date="2019-10" db="EMBL/GenBank/DDBJ databases">
        <title>Genome sequence of Phaeocystidibacter marisrubri JCM30614 (type strain).</title>
        <authorList>
            <person name="Bowman J.P."/>
        </authorList>
    </citation>
    <scope>NUCLEOTIDE SEQUENCE [LARGE SCALE GENOMIC DNA]</scope>
    <source>
        <strain evidence="1 2">JCM 30614</strain>
    </source>
</reference>
<dbReference type="AlphaFoldDB" id="A0A6L3ZDK7"/>
<proteinExistence type="predicted"/>
<protein>
    <submittedName>
        <fullName evidence="1">Uncharacterized protein</fullName>
    </submittedName>
</protein>
<dbReference type="Proteomes" id="UP000484164">
    <property type="component" value="Unassembled WGS sequence"/>
</dbReference>
<evidence type="ECO:0000313" key="1">
    <source>
        <dbReference type="EMBL" id="KAB2815507.1"/>
    </source>
</evidence>